<feature type="binding site" evidence="7">
    <location>
        <position position="77"/>
    </location>
    <ligand>
        <name>substrate</name>
    </ligand>
</feature>
<comment type="catalytic activity">
    <reaction evidence="1">
        <text>alpha-D-glucose 6-phosphate = beta-D-glucose 6-phosphate</text>
        <dbReference type="Rhea" id="RHEA:16249"/>
        <dbReference type="ChEBI" id="CHEBI:58225"/>
        <dbReference type="ChEBI" id="CHEBI:58247"/>
        <dbReference type="EC" id="5.1.3.15"/>
    </reaction>
</comment>
<dbReference type="GO" id="GO:0005975">
    <property type="term" value="P:carbohydrate metabolic process"/>
    <property type="evidence" value="ECO:0007669"/>
    <property type="project" value="InterPro"/>
</dbReference>
<evidence type="ECO:0000256" key="2">
    <source>
        <dbReference type="ARBA" id="ARBA00005866"/>
    </source>
</evidence>
<evidence type="ECO:0000256" key="6">
    <source>
        <dbReference type="PIRSR" id="PIRSR016020-1"/>
    </source>
</evidence>
<dbReference type="EC" id="5.1.3.15" evidence="3 5"/>
<dbReference type="CDD" id="cd09020">
    <property type="entry name" value="D-hex-6-P-epi_like"/>
    <property type="match status" value="1"/>
</dbReference>
<feature type="active site" evidence="6">
    <location>
        <position position="188"/>
    </location>
</feature>
<evidence type="ECO:0000256" key="1">
    <source>
        <dbReference type="ARBA" id="ARBA00001096"/>
    </source>
</evidence>
<dbReference type="PANTHER" id="PTHR11122:SF13">
    <property type="entry name" value="GLUCOSE-6-PHOSPHATE 1-EPIMERASE"/>
    <property type="match status" value="1"/>
</dbReference>
<evidence type="ECO:0000256" key="3">
    <source>
        <dbReference type="ARBA" id="ARBA00012083"/>
    </source>
</evidence>
<evidence type="ECO:0000256" key="5">
    <source>
        <dbReference type="PIRNR" id="PIRNR016020"/>
    </source>
</evidence>
<dbReference type="GO" id="GO:0005737">
    <property type="term" value="C:cytoplasm"/>
    <property type="evidence" value="ECO:0007669"/>
    <property type="project" value="TreeGrafter"/>
</dbReference>
<dbReference type="PIRSF" id="PIRSF016020">
    <property type="entry name" value="PHexose_mutarotase"/>
    <property type="match status" value="1"/>
</dbReference>
<organism evidence="8 9">
    <name type="scientific">Calycina marina</name>
    <dbReference type="NCBI Taxonomy" id="1763456"/>
    <lineage>
        <taxon>Eukaryota</taxon>
        <taxon>Fungi</taxon>
        <taxon>Dikarya</taxon>
        <taxon>Ascomycota</taxon>
        <taxon>Pezizomycotina</taxon>
        <taxon>Leotiomycetes</taxon>
        <taxon>Helotiales</taxon>
        <taxon>Pezizellaceae</taxon>
        <taxon>Calycina</taxon>
    </lineage>
</organism>
<dbReference type="GO" id="GO:0047938">
    <property type="term" value="F:glucose-6-phosphate 1-epimerase activity"/>
    <property type="evidence" value="ECO:0007669"/>
    <property type="project" value="UniProtKB-UniRule"/>
</dbReference>
<comment type="caution">
    <text evidence="8">The sequence shown here is derived from an EMBL/GenBank/DDBJ whole genome shotgun (WGS) entry which is preliminary data.</text>
</comment>
<dbReference type="InterPro" id="IPR008183">
    <property type="entry name" value="Aldose_1/G6P_1-epimerase"/>
</dbReference>
<evidence type="ECO:0000313" key="9">
    <source>
        <dbReference type="Proteomes" id="UP000887226"/>
    </source>
</evidence>
<dbReference type="InterPro" id="IPR014718">
    <property type="entry name" value="GH-type_carb-bd"/>
</dbReference>
<dbReference type="PANTHER" id="PTHR11122">
    <property type="entry name" value="APOSPORY-ASSOCIATED PROTEIN C-RELATED"/>
    <property type="match status" value="1"/>
</dbReference>
<dbReference type="SUPFAM" id="SSF74650">
    <property type="entry name" value="Galactose mutarotase-like"/>
    <property type="match status" value="1"/>
</dbReference>
<accession>A0A9P8CEV0</accession>
<dbReference type="AlphaFoldDB" id="A0A9P8CEV0"/>
<evidence type="ECO:0000313" key="8">
    <source>
        <dbReference type="EMBL" id="KAG9244065.1"/>
    </source>
</evidence>
<sequence>MDRSKKPSALQSLTSPSLIPQAQVSITDSQVSATLPSRESVEILLHGATVISWKDASGAEKLWLSEGAVLDGSKPVRGGIPVVFPVFGTAPDHAATAKLPQHGFARSSRWEFLGKSTSESSGTKDGGDSSVKLDFGLSPNNLSEEAKKAWPYEFGLIFSVTLGREGLTTSIVVQNVGESVWEFQTLMHTYLKVKDISSILVSGLESASYVDKLTSPISTNMSPSSGNLTITAKTDRVYTPAGGPSDPVTVSDGRKKLYTVARDNLNEVVIWNPWTDAKTMGDFKPVDGYKQMICIEPGTVRGWQKLEAGESWEGGQIITAHY</sequence>
<dbReference type="EMBL" id="MU253931">
    <property type="protein sequence ID" value="KAG9244065.1"/>
    <property type="molecule type" value="Genomic_DNA"/>
</dbReference>
<evidence type="ECO:0000256" key="4">
    <source>
        <dbReference type="ARBA" id="ARBA00023235"/>
    </source>
</evidence>
<comment type="similarity">
    <text evidence="2 5">Belongs to the glucose-6-phosphate 1-epimerase family.</text>
</comment>
<dbReference type="Gene3D" id="2.70.98.10">
    <property type="match status" value="1"/>
</dbReference>
<dbReference type="OrthoDB" id="1659429at2759"/>
<keyword evidence="9" id="KW-1185">Reference proteome</keyword>
<name>A0A9P8CEV0_9HELO</name>
<comment type="function">
    <text evidence="5">Catalyzes the interconversion between the alpha and beta anomers from at least three hexose 6-phosphate sugars (Glc6P, Gal6P, and Man6P).</text>
</comment>
<feature type="active site" evidence="6">
    <location>
        <position position="296"/>
    </location>
</feature>
<dbReference type="InterPro" id="IPR011013">
    <property type="entry name" value="Gal_mutarotase_sf_dom"/>
</dbReference>
<feature type="binding site" evidence="7">
    <location>
        <position position="101"/>
    </location>
    <ligand>
        <name>substrate</name>
    </ligand>
</feature>
<dbReference type="InterPro" id="IPR025532">
    <property type="entry name" value="G6P_1-epimerase"/>
</dbReference>
<proteinExistence type="inferred from homology"/>
<protein>
    <recommendedName>
        <fullName evidence="3 5">Glucose-6-phosphate 1-epimerase</fullName>
        <ecNumber evidence="3 5">5.1.3.15</ecNumber>
    </recommendedName>
</protein>
<dbReference type="GO" id="GO:0030246">
    <property type="term" value="F:carbohydrate binding"/>
    <property type="evidence" value="ECO:0007669"/>
    <property type="project" value="UniProtKB-UniRule"/>
</dbReference>
<dbReference type="Pfam" id="PF01263">
    <property type="entry name" value="Aldose_epim"/>
    <property type="match status" value="1"/>
</dbReference>
<gene>
    <name evidence="8" type="ORF">BJ878DRAFT_422173</name>
</gene>
<keyword evidence="4 5" id="KW-0413">Isomerase</keyword>
<evidence type="ECO:0000256" key="7">
    <source>
        <dbReference type="PIRSR" id="PIRSR016020-2"/>
    </source>
</evidence>
<feature type="binding site" evidence="7">
    <location>
        <position position="106"/>
    </location>
    <ligand>
        <name>substrate</name>
    </ligand>
</feature>
<dbReference type="Proteomes" id="UP000887226">
    <property type="component" value="Unassembled WGS sequence"/>
</dbReference>
<reference evidence="8" key="1">
    <citation type="journal article" date="2021" name="IMA Fungus">
        <title>Genomic characterization of three marine fungi, including Emericellopsis atlantica sp. nov. with signatures of a generalist lifestyle and marine biomass degradation.</title>
        <authorList>
            <person name="Hagestad O.C."/>
            <person name="Hou L."/>
            <person name="Andersen J.H."/>
            <person name="Hansen E.H."/>
            <person name="Altermark B."/>
            <person name="Li C."/>
            <person name="Kuhnert E."/>
            <person name="Cox R.J."/>
            <person name="Crous P.W."/>
            <person name="Spatafora J.W."/>
            <person name="Lail K."/>
            <person name="Amirebrahimi M."/>
            <person name="Lipzen A."/>
            <person name="Pangilinan J."/>
            <person name="Andreopoulos W."/>
            <person name="Hayes R.D."/>
            <person name="Ng V."/>
            <person name="Grigoriev I.V."/>
            <person name="Jackson S.A."/>
            <person name="Sutton T.D.S."/>
            <person name="Dobson A.D.W."/>
            <person name="Rama T."/>
        </authorList>
    </citation>
    <scope>NUCLEOTIDE SEQUENCE</scope>
    <source>
        <strain evidence="8">TRa3180A</strain>
    </source>
</reference>